<dbReference type="KEGG" id="mch:Mchl_2083"/>
<dbReference type="InterPro" id="IPR035919">
    <property type="entry name" value="EAL_sf"/>
</dbReference>
<reference evidence="4" key="1">
    <citation type="submission" date="2008-12" db="EMBL/GenBank/DDBJ databases">
        <title>Complete sequence of chromosome of Methylobacterium chloromethanicum CM4.</title>
        <authorList>
            <consortium name="US DOE Joint Genome Institute"/>
            <person name="Lucas S."/>
            <person name="Copeland A."/>
            <person name="Lapidus A."/>
            <person name="Glavina del Rio T."/>
            <person name="Dalin E."/>
            <person name="Tice H."/>
            <person name="Bruce D."/>
            <person name="Goodwin L."/>
            <person name="Pitluck S."/>
            <person name="Chertkov O."/>
            <person name="Brettin T."/>
            <person name="Detter J.C."/>
            <person name="Han C."/>
            <person name="Larimer F."/>
            <person name="Land M."/>
            <person name="Hauser L."/>
            <person name="Kyrpides N."/>
            <person name="Mikhailova N."/>
            <person name="Marx C."/>
            <person name="Richardson P."/>
        </authorList>
    </citation>
    <scope>NUCLEOTIDE SEQUENCE [LARGE SCALE GENOMIC DNA]</scope>
    <source>
        <strain evidence="4">CM4 / NCIMB 13688</strain>
    </source>
</reference>
<feature type="region of interest" description="Disordered" evidence="1">
    <location>
        <begin position="262"/>
        <end position="376"/>
    </location>
</feature>
<evidence type="ECO:0000259" key="2">
    <source>
        <dbReference type="PROSITE" id="PS50883"/>
    </source>
</evidence>
<dbReference type="Pfam" id="PF00563">
    <property type="entry name" value="EAL"/>
    <property type="match status" value="1"/>
</dbReference>
<proteinExistence type="predicted"/>
<reference evidence="3 4" key="2">
    <citation type="journal article" date="2012" name="J. Bacteriol.">
        <title>Complete genome sequences of six strains of the genus Methylobacterium.</title>
        <authorList>
            <person name="Marx C.J."/>
            <person name="Bringel F."/>
            <person name="Chistoserdova L."/>
            <person name="Moulin L."/>
            <person name="Farhan Ul Haque M."/>
            <person name="Fleischman D.E."/>
            <person name="Gruffaz C."/>
            <person name="Jourand P."/>
            <person name="Knief C."/>
            <person name="Lee M.C."/>
            <person name="Muller E.E."/>
            <person name="Nadalig T."/>
            <person name="Peyraud R."/>
            <person name="Roselli S."/>
            <person name="Russ L."/>
            <person name="Goodwin L.A."/>
            <person name="Ivanova N."/>
            <person name="Kyrpides N."/>
            <person name="Lajus A."/>
            <person name="Land M.L."/>
            <person name="Medigue C."/>
            <person name="Mikhailova N."/>
            <person name="Nolan M."/>
            <person name="Woyke T."/>
            <person name="Stolyar S."/>
            <person name="Vorholt J.A."/>
            <person name="Vuilleumier S."/>
        </authorList>
    </citation>
    <scope>NUCLEOTIDE SEQUENCE [LARGE SCALE GENOMIC DNA]</scope>
    <source>
        <strain evidence="4">CM4 / NCIMB 13688</strain>
    </source>
</reference>
<protein>
    <submittedName>
        <fullName evidence="3">Diguanylate phosphodiesterase</fullName>
    </submittedName>
</protein>
<feature type="compositionally biased region" description="Basic and acidic residues" evidence="1">
    <location>
        <begin position="262"/>
        <end position="284"/>
    </location>
</feature>
<evidence type="ECO:0000256" key="1">
    <source>
        <dbReference type="SAM" id="MobiDB-lite"/>
    </source>
</evidence>
<feature type="domain" description="EAL" evidence="2">
    <location>
        <begin position="62"/>
        <end position="311"/>
    </location>
</feature>
<dbReference type="SUPFAM" id="SSF141868">
    <property type="entry name" value="EAL domain-like"/>
    <property type="match status" value="1"/>
</dbReference>
<name>B7KWW3_METC4</name>
<evidence type="ECO:0000313" key="3">
    <source>
        <dbReference type="EMBL" id="ACK82930.1"/>
    </source>
</evidence>
<dbReference type="EMBL" id="CP001298">
    <property type="protein sequence ID" value="ACK82930.1"/>
    <property type="molecule type" value="Genomic_DNA"/>
</dbReference>
<gene>
    <name evidence="3" type="ordered locus">Mchl_2083</name>
</gene>
<accession>B7KWW3</accession>
<dbReference type="Gene3D" id="3.20.20.450">
    <property type="entry name" value="EAL domain"/>
    <property type="match status" value="1"/>
</dbReference>
<dbReference type="InterPro" id="IPR052155">
    <property type="entry name" value="Biofilm_reg_signaling"/>
</dbReference>
<dbReference type="PROSITE" id="PS50883">
    <property type="entry name" value="EAL"/>
    <property type="match status" value="1"/>
</dbReference>
<dbReference type="SMART" id="SM00052">
    <property type="entry name" value="EAL"/>
    <property type="match status" value="1"/>
</dbReference>
<dbReference type="Proteomes" id="UP000002385">
    <property type="component" value="Chromosome"/>
</dbReference>
<dbReference type="PANTHER" id="PTHR44757:SF2">
    <property type="entry name" value="BIOFILM ARCHITECTURE MAINTENANCE PROTEIN MBAA"/>
    <property type="match status" value="1"/>
</dbReference>
<dbReference type="HOGENOM" id="CLU_735298_0_0_5"/>
<dbReference type="AlphaFoldDB" id="B7KWW3"/>
<dbReference type="PANTHER" id="PTHR44757">
    <property type="entry name" value="DIGUANYLATE CYCLASE DGCP"/>
    <property type="match status" value="1"/>
</dbReference>
<dbReference type="CDD" id="cd01948">
    <property type="entry name" value="EAL"/>
    <property type="match status" value="1"/>
</dbReference>
<organism evidence="3 4">
    <name type="scientific">Methylorubrum extorquens (strain CM4 / NCIMB 13688)</name>
    <name type="common">Methylobacterium extorquens</name>
    <dbReference type="NCBI Taxonomy" id="440085"/>
    <lineage>
        <taxon>Bacteria</taxon>
        <taxon>Pseudomonadati</taxon>
        <taxon>Pseudomonadota</taxon>
        <taxon>Alphaproteobacteria</taxon>
        <taxon>Hyphomicrobiales</taxon>
        <taxon>Methylobacteriaceae</taxon>
        <taxon>Methylorubrum</taxon>
    </lineage>
</organism>
<sequence>MRSEPAVSAQRLHRAEDRPCIEPVQLSGVAGVTAPRLDLERSATGSGGAPRVPARIKDLKAKDLKAKDFRAALAGGEFSLAYQPIVSAATGAITGCEALLRWQHPFLGPVSPADFVPLAEETGAIRPIGAWVLEAACRQAAVWPDFCRVSVNVSPVQLQDPGFADRVVAALRASGLAAGRLELELTEGVLMGDVAVALEGVAALRALGVSIALDDFGTGFSSLGYLQRFAFDRLKIDRTFIRGLGEARESWFLVRTDARHRPSFRDGGDRRGDRDRGRSPDASRDRRHGAAGLPVQPARRGRGRDGAPERAGAQTAIGRGRTTREIVGSPGPMMRPAAQLPRPGQPGSAPDRCSDGPFAERAIRSEAGALPRAGHP</sequence>
<dbReference type="InterPro" id="IPR001633">
    <property type="entry name" value="EAL_dom"/>
</dbReference>
<evidence type="ECO:0000313" key="4">
    <source>
        <dbReference type="Proteomes" id="UP000002385"/>
    </source>
</evidence>